<evidence type="ECO:0000256" key="1">
    <source>
        <dbReference type="ARBA" id="ARBA00004613"/>
    </source>
</evidence>
<dbReference type="PROSITE" id="PS00138">
    <property type="entry name" value="SUBTILASE_SER"/>
    <property type="match status" value="1"/>
</dbReference>
<evidence type="ECO:0000259" key="15">
    <source>
        <dbReference type="Pfam" id="PF05922"/>
    </source>
</evidence>
<evidence type="ECO:0000256" key="12">
    <source>
        <dbReference type="SAM" id="SignalP"/>
    </source>
</evidence>
<keyword evidence="5 12" id="KW-0732">Signal</keyword>
<dbReference type="InterPro" id="IPR036852">
    <property type="entry name" value="Peptidase_S8/S53_dom_sf"/>
</dbReference>
<comment type="similarity">
    <text evidence="2 10 11">Belongs to the peptidase S8 family.</text>
</comment>
<protein>
    <submittedName>
        <fullName evidence="17">S8 family serine peptidase</fullName>
    </submittedName>
</protein>
<evidence type="ECO:0000256" key="3">
    <source>
        <dbReference type="ARBA" id="ARBA00022525"/>
    </source>
</evidence>
<feature type="active site" description="Charge relay system" evidence="9 10">
    <location>
        <position position="570"/>
    </location>
</feature>
<dbReference type="Gene3D" id="3.50.30.30">
    <property type="match status" value="1"/>
</dbReference>
<evidence type="ECO:0000313" key="18">
    <source>
        <dbReference type="Proteomes" id="UP000334019"/>
    </source>
</evidence>
<dbReference type="InterPro" id="IPR003137">
    <property type="entry name" value="PA_domain"/>
</dbReference>
<dbReference type="InterPro" id="IPR034197">
    <property type="entry name" value="Peptidases_S8_3"/>
</dbReference>
<name>A0A5Q2RHS2_9ACTN</name>
<feature type="domain" description="Subtilisin-like protease fibronectin type-III" evidence="16">
    <location>
        <begin position="685"/>
        <end position="779"/>
    </location>
</feature>
<evidence type="ECO:0000256" key="4">
    <source>
        <dbReference type="ARBA" id="ARBA00022670"/>
    </source>
</evidence>
<dbReference type="CDD" id="cd04852">
    <property type="entry name" value="Peptidases_S8_3"/>
    <property type="match status" value="1"/>
</dbReference>
<dbReference type="InterPro" id="IPR010259">
    <property type="entry name" value="S8pro/Inhibitor_I9"/>
</dbReference>
<dbReference type="InterPro" id="IPR041469">
    <property type="entry name" value="Subtilisin-like_FN3"/>
</dbReference>
<dbReference type="SUPFAM" id="SSF52025">
    <property type="entry name" value="PA domain"/>
    <property type="match status" value="1"/>
</dbReference>
<dbReference type="InterPro" id="IPR023828">
    <property type="entry name" value="Peptidase_S8_Ser-AS"/>
</dbReference>
<evidence type="ECO:0000256" key="10">
    <source>
        <dbReference type="PROSITE-ProRule" id="PRU01240"/>
    </source>
</evidence>
<dbReference type="GO" id="GO:0006508">
    <property type="term" value="P:proteolysis"/>
    <property type="evidence" value="ECO:0007669"/>
    <property type="project" value="UniProtKB-KW"/>
</dbReference>
<feature type="active site" description="Charge relay system" evidence="9 10">
    <location>
        <position position="179"/>
    </location>
</feature>
<dbReference type="Gene3D" id="2.60.40.2310">
    <property type="match status" value="1"/>
</dbReference>
<evidence type="ECO:0000313" key="17">
    <source>
        <dbReference type="EMBL" id="QGG96408.1"/>
    </source>
</evidence>
<feature type="domain" description="Inhibitor I9" evidence="15">
    <location>
        <begin position="95"/>
        <end position="146"/>
    </location>
</feature>
<evidence type="ECO:0000259" key="14">
    <source>
        <dbReference type="Pfam" id="PF02225"/>
    </source>
</evidence>
<evidence type="ECO:0000256" key="9">
    <source>
        <dbReference type="PIRSR" id="PIRSR615500-1"/>
    </source>
</evidence>
<dbReference type="Proteomes" id="UP000334019">
    <property type="component" value="Chromosome"/>
</dbReference>
<dbReference type="InterPro" id="IPR046450">
    <property type="entry name" value="PA_dom_sf"/>
</dbReference>
<comment type="subcellular location">
    <subcellularLocation>
        <location evidence="1">Secreted</location>
    </subcellularLocation>
</comment>
<dbReference type="KEGG" id="atq:GH723_15595"/>
<keyword evidence="6 10" id="KW-0378">Hydrolase</keyword>
<feature type="signal peptide" evidence="12">
    <location>
        <begin position="1"/>
        <end position="35"/>
    </location>
</feature>
<feature type="active site" description="Charge relay system" evidence="9 10">
    <location>
        <position position="254"/>
    </location>
</feature>
<evidence type="ECO:0000256" key="6">
    <source>
        <dbReference type="ARBA" id="ARBA00022801"/>
    </source>
</evidence>
<keyword evidence="4 10" id="KW-0645">Protease</keyword>
<evidence type="ECO:0000256" key="7">
    <source>
        <dbReference type="ARBA" id="ARBA00022825"/>
    </source>
</evidence>
<dbReference type="AlphaFoldDB" id="A0A5Q2RHS2"/>
<dbReference type="GO" id="GO:0004252">
    <property type="term" value="F:serine-type endopeptidase activity"/>
    <property type="evidence" value="ECO:0007669"/>
    <property type="project" value="UniProtKB-UniRule"/>
</dbReference>
<dbReference type="PANTHER" id="PTHR10795">
    <property type="entry name" value="PROPROTEIN CONVERTASE SUBTILISIN/KEXIN"/>
    <property type="match status" value="1"/>
</dbReference>
<dbReference type="EMBL" id="CP045851">
    <property type="protein sequence ID" value="QGG96408.1"/>
    <property type="molecule type" value="Genomic_DNA"/>
</dbReference>
<feature type="chain" id="PRO_5024309345" evidence="12">
    <location>
        <begin position="36"/>
        <end position="994"/>
    </location>
</feature>
<dbReference type="PROSITE" id="PS51892">
    <property type="entry name" value="SUBTILASE"/>
    <property type="match status" value="1"/>
</dbReference>
<dbReference type="InterPro" id="IPR037045">
    <property type="entry name" value="S8pro/Inhibitor_I9_sf"/>
</dbReference>
<dbReference type="InterPro" id="IPR023827">
    <property type="entry name" value="Peptidase_S8_Asp-AS"/>
</dbReference>
<feature type="domain" description="PA" evidence="14">
    <location>
        <begin position="411"/>
        <end position="491"/>
    </location>
</feature>
<dbReference type="Pfam" id="PF05922">
    <property type="entry name" value="Inhibitor_I9"/>
    <property type="match status" value="1"/>
</dbReference>
<dbReference type="InterPro" id="IPR015500">
    <property type="entry name" value="Peptidase_S8_subtilisin-rel"/>
</dbReference>
<evidence type="ECO:0000256" key="8">
    <source>
        <dbReference type="ARBA" id="ARBA00023180"/>
    </source>
</evidence>
<accession>A0A5Q2RHS2</accession>
<evidence type="ECO:0000256" key="11">
    <source>
        <dbReference type="RuleBase" id="RU003355"/>
    </source>
</evidence>
<dbReference type="Pfam" id="PF02225">
    <property type="entry name" value="PA"/>
    <property type="match status" value="1"/>
</dbReference>
<proteinExistence type="inferred from homology"/>
<sequence>MAARSRPGAWRRRALALAALALPGLLGPAAVPAAAQSPVPTGSFIVLMAADPAASYSGDVAGLAATDPAPGEELDPDAPEVQAYVDHLADEQDDAQAAAGVADAAVGQTYTYALNGFEAQLSEDQVVALERQPQVARVVPNTLRQLTTDNSTDFLGLEGRRGVYASGYTGEDVVVGVIDSGIWPEHPSFADDGSYAPLPGFEDLACDVGATEHNPQDAPFDCNQKLLGAYDMRITYKQAIGPEVYDSARDYDGHGTHTASTAAGNADVRAEIFGLRRGTVTGVAPRARVVAYSACGELGCVTSDLVAAIEQAVIDGVDVINYSIGGGASLTDPADMAFLAAADANVWVATSAGNDGPGPETMGGPATVPWVTSVGASTQDRTFGALLWFGTFNLTFGASVTPGTPGRLALVDAEDLGNALCDPAVGFQGQVTGAIVLCARGAVARVAKSQAVADAGGAGMILYNEDDAQALVTDNHFVPSVHVDNSTGLQIKAYIDRWGRWSRAMIFQSVRLPDQGSVMADFSSRGSNPIAPDIIKPDVTAPGVNILAGNTPTPTIGAPGQLFQSISGTSMSSPHVAGLFALLRQAHPDWTAAMAKSALMTTARQDVVEEDGATPADPFDMGAGHVDPSGRPTAAGSPFNPGLVYDAGYLDYLGFLCDADPAIFVDPQAACPFLESLGVPLQATDLNVPSIGVASVAGTQTVTRRVTSVAGESVTYTPQVEAPAGYAVHVEPAQLQLAPGETGTYSVTFTNQGAPIGEWRFGALTWRGGGYDVRSPIAVRAALFEAPEAVQATGTAGTAEIPITFGYSGPYAASAHGPVPAELLAGSVGQDPDQTFDPTDTEGVLALPVDLAGVAFLRLALDEGDLVDPPEGVDLDLFLVDGTGAVVAESTSGGTNELIELAGPADGSYTLYVHGWQTFGEEVELAVRSWAVPAEPGTGTLSIVDAPAAAVLGETGTITVEWSGLDVGTEYLGVVAHADGSGLVGLTLVEIATG</sequence>
<evidence type="ECO:0000259" key="16">
    <source>
        <dbReference type="Pfam" id="PF17766"/>
    </source>
</evidence>
<reference evidence="17 18" key="1">
    <citation type="submission" date="2019-11" db="EMBL/GenBank/DDBJ databases">
        <authorList>
            <person name="He Y."/>
        </authorList>
    </citation>
    <scope>NUCLEOTIDE SEQUENCE [LARGE SCALE GENOMIC DNA]</scope>
    <source>
        <strain evidence="17 18">SCSIO 58843</strain>
    </source>
</reference>
<dbReference type="SUPFAM" id="SSF52743">
    <property type="entry name" value="Subtilisin-like"/>
    <property type="match status" value="1"/>
</dbReference>
<dbReference type="RefSeq" id="WP_153760512.1">
    <property type="nucleotide sequence ID" value="NZ_CP045851.1"/>
</dbReference>
<evidence type="ECO:0000256" key="2">
    <source>
        <dbReference type="ARBA" id="ARBA00011073"/>
    </source>
</evidence>
<evidence type="ECO:0000259" key="13">
    <source>
        <dbReference type="Pfam" id="PF00082"/>
    </source>
</evidence>
<dbReference type="Gene3D" id="2.60.120.380">
    <property type="match status" value="1"/>
</dbReference>
<keyword evidence="18" id="KW-1185">Reference proteome</keyword>
<dbReference type="PRINTS" id="PR00723">
    <property type="entry name" value="SUBTILISIN"/>
</dbReference>
<dbReference type="InterPro" id="IPR000209">
    <property type="entry name" value="Peptidase_S8/S53_dom"/>
</dbReference>
<dbReference type="GO" id="GO:0005576">
    <property type="term" value="C:extracellular region"/>
    <property type="evidence" value="ECO:0007669"/>
    <property type="project" value="UniProtKB-SubCell"/>
</dbReference>
<keyword evidence="3" id="KW-0964">Secreted</keyword>
<organism evidence="17 18">
    <name type="scientific">Actinomarinicola tropica</name>
    <dbReference type="NCBI Taxonomy" id="2789776"/>
    <lineage>
        <taxon>Bacteria</taxon>
        <taxon>Bacillati</taxon>
        <taxon>Actinomycetota</taxon>
        <taxon>Acidimicrobiia</taxon>
        <taxon>Acidimicrobiales</taxon>
        <taxon>Iamiaceae</taxon>
        <taxon>Actinomarinicola</taxon>
    </lineage>
</organism>
<keyword evidence="8" id="KW-0325">Glycoprotein</keyword>
<keyword evidence="7 10" id="KW-0720">Serine protease</keyword>
<dbReference type="Gene3D" id="3.30.70.80">
    <property type="entry name" value="Peptidase S8 propeptide/proteinase inhibitor I9"/>
    <property type="match status" value="1"/>
</dbReference>
<feature type="domain" description="Peptidase S8/S53" evidence="13">
    <location>
        <begin position="170"/>
        <end position="622"/>
    </location>
</feature>
<dbReference type="PROSITE" id="PS00136">
    <property type="entry name" value="SUBTILASE_ASP"/>
    <property type="match status" value="1"/>
</dbReference>
<dbReference type="CDD" id="cd02120">
    <property type="entry name" value="PA_subtilisin_like"/>
    <property type="match status" value="1"/>
</dbReference>
<dbReference type="Gene3D" id="3.40.50.200">
    <property type="entry name" value="Peptidase S8/S53 domain"/>
    <property type="match status" value="1"/>
</dbReference>
<dbReference type="InterPro" id="IPR045051">
    <property type="entry name" value="SBT"/>
</dbReference>
<gene>
    <name evidence="17" type="ORF">GH723_15595</name>
</gene>
<dbReference type="Pfam" id="PF17766">
    <property type="entry name" value="fn3_6"/>
    <property type="match status" value="1"/>
</dbReference>
<dbReference type="Pfam" id="PF00082">
    <property type="entry name" value="Peptidase_S8"/>
    <property type="match status" value="1"/>
</dbReference>
<evidence type="ECO:0000256" key="5">
    <source>
        <dbReference type="ARBA" id="ARBA00022729"/>
    </source>
</evidence>